<organism evidence="1">
    <name type="scientific">Arundo donax</name>
    <name type="common">Giant reed</name>
    <name type="synonym">Donax arundinaceus</name>
    <dbReference type="NCBI Taxonomy" id="35708"/>
    <lineage>
        <taxon>Eukaryota</taxon>
        <taxon>Viridiplantae</taxon>
        <taxon>Streptophyta</taxon>
        <taxon>Embryophyta</taxon>
        <taxon>Tracheophyta</taxon>
        <taxon>Spermatophyta</taxon>
        <taxon>Magnoliopsida</taxon>
        <taxon>Liliopsida</taxon>
        <taxon>Poales</taxon>
        <taxon>Poaceae</taxon>
        <taxon>PACMAD clade</taxon>
        <taxon>Arundinoideae</taxon>
        <taxon>Arundineae</taxon>
        <taxon>Arundo</taxon>
    </lineage>
</organism>
<proteinExistence type="predicted"/>
<name>A0A0A8ZJN7_ARUDO</name>
<sequence>MKDQSICIIKIALREAKQNLSFNLPKPRAERIKEWQ</sequence>
<dbReference type="AlphaFoldDB" id="A0A0A8ZJN7"/>
<accession>A0A0A8ZJN7</accession>
<evidence type="ECO:0000313" key="1">
    <source>
        <dbReference type="EMBL" id="JAD37913.1"/>
    </source>
</evidence>
<protein>
    <submittedName>
        <fullName evidence="1">Uncharacterized protein</fullName>
    </submittedName>
</protein>
<reference evidence="1" key="1">
    <citation type="submission" date="2014-09" db="EMBL/GenBank/DDBJ databases">
        <authorList>
            <person name="Magalhaes I.L.F."/>
            <person name="Oliveira U."/>
            <person name="Santos F.R."/>
            <person name="Vidigal T.H.D.A."/>
            <person name="Brescovit A.D."/>
            <person name="Santos A.J."/>
        </authorList>
    </citation>
    <scope>NUCLEOTIDE SEQUENCE</scope>
    <source>
        <tissue evidence="1">Shoot tissue taken approximately 20 cm above the soil surface</tissue>
    </source>
</reference>
<reference evidence="1" key="2">
    <citation type="journal article" date="2015" name="Data Brief">
        <title>Shoot transcriptome of the giant reed, Arundo donax.</title>
        <authorList>
            <person name="Barrero R.A."/>
            <person name="Guerrero F.D."/>
            <person name="Moolhuijzen P."/>
            <person name="Goolsby J.A."/>
            <person name="Tidwell J."/>
            <person name="Bellgard S.E."/>
            <person name="Bellgard M.I."/>
        </authorList>
    </citation>
    <scope>NUCLEOTIDE SEQUENCE</scope>
    <source>
        <tissue evidence="1">Shoot tissue taken approximately 20 cm above the soil surface</tissue>
    </source>
</reference>
<dbReference type="EMBL" id="GBRH01259982">
    <property type="protein sequence ID" value="JAD37913.1"/>
    <property type="molecule type" value="Transcribed_RNA"/>
</dbReference>